<dbReference type="SUPFAM" id="SSF51182">
    <property type="entry name" value="RmlC-like cupins"/>
    <property type="match status" value="1"/>
</dbReference>
<sequence>MLALQAAVQPRGGRFCSAEIVRALAQLTLSDLQSYVPESAWWKWVNHRETPLAASVFSLQDALTATGPDRWRGKVGDPLGCCTLYESSDVVVCWFVVPPGGMLPLHDHCTMSVWQRVLFGKLHVTSIDWLDKTSPEKILLCQPHNIEGVVVFSGVVTAQLSSDDPFSLVTSFGPDSGGVLHEIVNESDDPALFIDVIAPPYNKPPRNINCTYYWAAGTDDDAAGVCNILPREQENGNQTHDRLKAGQRVFLTPRRSYGGPPMDVFLPLQPLC</sequence>
<organism evidence="4 5">
    <name type="scientific">Trypanosoma theileri</name>
    <dbReference type="NCBI Taxonomy" id="67003"/>
    <lineage>
        <taxon>Eukaryota</taxon>
        <taxon>Discoba</taxon>
        <taxon>Euglenozoa</taxon>
        <taxon>Kinetoplastea</taxon>
        <taxon>Metakinetoplastina</taxon>
        <taxon>Trypanosomatida</taxon>
        <taxon>Trypanosomatidae</taxon>
        <taxon>Trypanosoma</taxon>
    </lineage>
</organism>
<evidence type="ECO:0000256" key="3">
    <source>
        <dbReference type="ARBA" id="ARBA00023004"/>
    </source>
</evidence>
<dbReference type="InterPro" id="IPR011051">
    <property type="entry name" value="RmlC_Cupin_sf"/>
</dbReference>
<dbReference type="Pfam" id="PF07847">
    <property type="entry name" value="PCO_ADO"/>
    <property type="match status" value="1"/>
</dbReference>
<dbReference type="RefSeq" id="XP_028877957.1">
    <property type="nucleotide sequence ID" value="XM_029030740.1"/>
</dbReference>
<evidence type="ECO:0000313" key="5">
    <source>
        <dbReference type="Proteomes" id="UP000192257"/>
    </source>
</evidence>
<dbReference type="AlphaFoldDB" id="A0A1X0NH28"/>
<accession>A0A1X0NH28</accession>
<dbReference type="VEuPathDB" id="TriTrypDB:TM35_000541150"/>
<evidence type="ECO:0000256" key="2">
    <source>
        <dbReference type="ARBA" id="ARBA00023002"/>
    </source>
</evidence>
<proteinExistence type="predicted"/>
<dbReference type="Proteomes" id="UP000192257">
    <property type="component" value="Unassembled WGS sequence"/>
</dbReference>
<protein>
    <submittedName>
        <fullName evidence="4">Cysteamine dioxygenase</fullName>
    </submittedName>
</protein>
<comment type="caution">
    <text evidence="4">The sequence shown here is derived from an EMBL/GenBank/DDBJ whole genome shotgun (WGS) entry which is preliminary data.</text>
</comment>
<keyword evidence="4" id="KW-0223">Dioxygenase</keyword>
<dbReference type="OrthoDB" id="271433at2759"/>
<dbReference type="GeneID" id="39990520"/>
<name>A0A1X0NH28_9TRYP</name>
<dbReference type="STRING" id="67003.A0A1X0NH28"/>
<keyword evidence="2" id="KW-0560">Oxidoreductase</keyword>
<keyword evidence="3" id="KW-0408">Iron</keyword>
<dbReference type="EMBL" id="NBCO01000054">
    <property type="protein sequence ID" value="ORC83891.1"/>
    <property type="molecule type" value="Genomic_DNA"/>
</dbReference>
<reference evidence="4 5" key="1">
    <citation type="submission" date="2017-03" db="EMBL/GenBank/DDBJ databases">
        <title>An alternative strategy for trypanosome survival in the mammalian bloodstream revealed through genome and transcriptome analysis of the ubiquitous bovine parasite Trypanosoma (Megatrypanum) theileri.</title>
        <authorList>
            <person name="Kelly S."/>
            <person name="Ivens A."/>
            <person name="Mott A."/>
            <person name="O'Neill E."/>
            <person name="Emms D."/>
            <person name="Macleod O."/>
            <person name="Voorheis P."/>
            <person name="Matthews J."/>
            <person name="Matthews K."/>
            <person name="Carrington M."/>
        </authorList>
    </citation>
    <scope>NUCLEOTIDE SEQUENCE [LARGE SCALE GENOMIC DNA]</scope>
    <source>
        <strain evidence="4">Edinburgh</strain>
    </source>
</reference>
<evidence type="ECO:0000313" key="4">
    <source>
        <dbReference type="EMBL" id="ORC83891.1"/>
    </source>
</evidence>
<gene>
    <name evidence="4" type="ORF">TM35_000541150</name>
</gene>
<dbReference type="Gene3D" id="2.60.120.10">
    <property type="entry name" value="Jelly Rolls"/>
    <property type="match status" value="1"/>
</dbReference>
<dbReference type="PANTHER" id="PTHR22966:SF61">
    <property type="entry name" value="2-AMINOETHANETHIOL DIOXYGENASE"/>
    <property type="match status" value="1"/>
</dbReference>
<keyword evidence="1" id="KW-0479">Metal-binding</keyword>
<dbReference type="InterPro" id="IPR012864">
    <property type="entry name" value="PCO/ADO"/>
</dbReference>
<dbReference type="GO" id="GO:0046872">
    <property type="term" value="F:metal ion binding"/>
    <property type="evidence" value="ECO:0007669"/>
    <property type="project" value="UniProtKB-KW"/>
</dbReference>
<dbReference type="InterPro" id="IPR014710">
    <property type="entry name" value="RmlC-like_jellyroll"/>
</dbReference>
<dbReference type="PANTHER" id="PTHR22966">
    <property type="entry name" value="2-AMINOETHANETHIOL DIOXYGENASE"/>
    <property type="match status" value="1"/>
</dbReference>
<dbReference type="CDD" id="cd20289">
    <property type="entry name" value="cupin_ADO"/>
    <property type="match status" value="1"/>
</dbReference>
<dbReference type="GO" id="GO:0016702">
    <property type="term" value="F:oxidoreductase activity, acting on single donors with incorporation of molecular oxygen, incorporation of two atoms of oxygen"/>
    <property type="evidence" value="ECO:0007669"/>
    <property type="project" value="InterPro"/>
</dbReference>
<evidence type="ECO:0000256" key="1">
    <source>
        <dbReference type="ARBA" id="ARBA00022723"/>
    </source>
</evidence>
<keyword evidence="5" id="KW-1185">Reference proteome</keyword>